<comment type="cofactor">
    <cofactor evidence="2">
        <name>[4Fe-4S] cluster</name>
        <dbReference type="ChEBI" id="CHEBI:49883"/>
    </cofactor>
</comment>
<keyword evidence="13" id="KW-1185">Reference proteome</keyword>
<dbReference type="InterPro" id="IPR036188">
    <property type="entry name" value="FAD/NAD-bd_sf"/>
</dbReference>
<evidence type="ECO:0000256" key="1">
    <source>
        <dbReference type="ARBA" id="ARBA00001917"/>
    </source>
</evidence>
<dbReference type="SUPFAM" id="SSF51905">
    <property type="entry name" value="FAD/NAD(P)-binding domain"/>
    <property type="match status" value="1"/>
</dbReference>
<evidence type="ECO:0000313" key="13">
    <source>
        <dbReference type="Proteomes" id="UP001437419"/>
    </source>
</evidence>
<reference evidence="12 13" key="1">
    <citation type="submission" date="2024-06" db="EMBL/GenBank/DDBJ databases">
        <title>Alcaligenes phenolicus JC896.</title>
        <authorList>
            <person name="Venkata Ramana C."/>
            <person name="Sasikala C."/>
            <person name="Mahima D."/>
        </authorList>
    </citation>
    <scope>NUCLEOTIDE SEQUENCE [LARGE SCALE GENOMIC DNA]</scope>
    <source>
        <strain evidence="12 13">JC896</strain>
    </source>
</reference>
<evidence type="ECO:0000256" key="3">
    <source>
        <dbReference type="ARBA" id="ARBA00011048"/>
    </source>
</evidence>
<comment type="similarity">
    <text evidence="3">In the N-terminal section; belongs to the NADH:flavin oxidoreductase/NADH oxidase family.</text>
</comment>
<evidence type="ECO:0000256" key="5">
    <source>
        <dbReference type="ARBA" id="ARBA00022643"/>
    </source>
</evidence>
<keyword evidence="4" id="KW-0285">Flavoprotein</keyword>
<protein>
    <submittedName>
        <fullName evidence="12">NAD(P)-binding protein</fullName>
    </submittedName>
</protein>
<dbReference type="InterPro" id="IPR037348">
    <property type="entry name" value="TMADH/DMDH_FMN-bd"/>
</dbReference>
<evidence type="ECO:0000256" key="7">
    <source>
        <dbReference type="ARBA" id="ARBA00023002"/>
    </source>
</evidence>
<dbReference type="SUPFAM" id="SSF51395">
    <property type="entry name" value="FMN-linked oxidoreductases"/>
    <property type="match status" value="1"/>
</dbReference>
<dbReference type="Gene3D" id="3.40.50.720">
    <property type="entry name" value="NAD(P)-binding Rossmann-like Domain"/>
    <property type="match status" value="1"/>
</dbReference>
<evidence type="ECO:0000256" key="9">
    <source>
        <dbReference type="ARBA" id="ARBA00023014"/>
    </source>
</evidence>
<dbReference type="PANTHER" id="PTHR42917:SF2">
    <property type="entry name" value="2,4-DIENOYL-COA REDUCTASE [(2E)-ENOYL-COA-PRODUCING]"/>
    <property type="match status" value="1"/>
</dbReference>
<proteinExistence type="inferred from homology"/>
<keyword evidence="5" id="KW-0288">FMN</keyword>
<evidence type="ECO:0000256" key="6">
    <source>
        <dbReference type="ARBA" id="ARBA00022723"/>
    </source>
</evidence>
<sequence length="715" mass="78974">MTIFPPVSVDRYAPLFEPLSIGPVIAKNRFYQVPHCNGMNRVHPSAMARMRGIKAEGGWGVICTEQCDIHYSSCHPRELRLWDTRDIPVLSKACEEIARYGALAGIELAHNGFHVTNLETRAIPFAPSLAPTRGVAPVTAREMDKSDIRDFLRWHRNAALNAKRAGFDIVYIYAGHDMTLPAHFLSRRHNQRTDEYGGSLENRVRLLKELLLDTKEAVGDRCAVALRFSVDELAGPFGLSAEGEGRDVVEMLADLPDLWDVNLSPFGNDGQTSRFSDEGFQDSYISFVKQVTGKPVVGVGRYTSPDHMLSLISTGKLDLIGAARPSIADPYLPEKIRTGAFEDIRECIGCNICVASDKLSVPLRCTQNPTMGEEWRREWHPEIIQPKNTDHKVLVVGAGPAGLEAALWLGRRGYETILADKERNLGGRALTEASLPGLSAWRRVADWRVGQLRKNPNVLVLPENPVSASMVLETDCDLIAVATGARWRADGVGRTYSAPVEGLNRLPVFTPDDVMAGSSLGGRVLIFDDDHYYMAGVIGERLAAQGCSVSFVTPESLVSAFTLNTAEQPKIQKRLIELCEGVHVSHKLEKILSDGVVIACVFTGRKRFLLADAVVLVTSQVPNDSLYRELDAQLAVLNEGDGPQRRVVRIGDCYAPGTIAAAVYAGHLFARTLDNRLYDIPPFRRENVTLDWNQTLPEDLDVFNAFQSERMDMCS</sequence>
<dbReference type="EMBL" id="JBEUDR010000004">
    <property type="protein sequence ID" value="MES5325820.1"/>
    <property type="molecule type" value="Genomic_DNA"/>
</dbReference>
<evidence type="ECO:0000256" key="8">
    <source>
        <dbReference type="ARBA" id="ARBA00023004"/>
    </source>
</evidence>
<dbReference type="Proteomes" id="UP001437419">
    <property type="component" value="Unassembled WGS sequence"/>
</dbReference>
<dbReference type="Gene3D" id="3.20.20.70">
    <property type="entry name" value="Aldolase class I"/>
    <property type="match status" value="1"/>
</dbReference>
<dbReference type="Gene3D" id="3.50.50.60">
    <property type="entry name" value="FAD/NAD(P)-binding domain"/>
    <property type="match status" value="1"/>
</dbReference>
<evidence type="ECO:0000256" key="2">
    <source>
        <dbReference type="ARBA" id="ARBA00001966"/>
    </source>
</evidence>
<comment type="cofactor">
    <cofactor evidence="1">
        <name>FMN</name>
        <dbReference type="ChEBI" id="CHEBI:58210"/>
    </cofactor>
</comment>
<dbReference type="InterPro" id="IPR013785">
    <property type="entry name" value="Aldolase_TIM"/>
</dbReference>
<keyword evidence="9" id="KW-0411">Iron-sulfur</keyword>
<dbReference type="CDD" id="cd02929">
    <property type="entry name" value="TMADH_HD_FMN"/>
    <property type="match status" value="1"/>
</dbReference>
<dbReference type="InterPro" id="IPR051793">
    <property type="entry name" value="NADH:flavin_oxidoreductase"/>
</dbReference>
<comment type="caution">
    <text evidence="12">The sequence shown here is derived from an EMBL/GenBank/DDBJ whole genome shotgun (WGS) entry which is preliminary data.</text>
</comment>
<dbReference type="InterPro" id="IPR054428">
    <property type="entry name" value="TMADH/DMDH/HD_second_a-b"/>
</dbReference>
<name>A0ABV2BLM7_9BURK</name>
<evidence type="ECO:0000259" key="11">
    <source>
        <dbReference type="Pfam" id="PF22620"/>
    </source>
</evidence>
<dbReference type="Pfam" id="PF13450">
    <property type="entry name" value="NAD_binding_8"/>
    <property type="match status" value="1"/>
</dbReference>
<dbReference type="PANTHER" id="PTHR42917">
    <property type="entry name" value="2,4-DIENOYL-COA REDUCTASE"/>
    <property type="match status" value="1"/>
</dbReference>
<accession>A0ABV2BLM7</accession>
<dbReference type="InterPro" id="IPR001155">
    <property type="entry name" value="OxRdtase_FMN_N"/>
</dbReference>
<dbReference type="Pfam" id="PF00724">
    <property type="entry name" value="Oxidored_FMN"/>
    <property type="match status" value="1"/>
</dbReference>
<dbReference type="PRINTS" id="PR00368">
    <property type="entry name" value="FADPNR"/>
</dbReference>
<keyword evidence="8" id="KW-0408">Iron</keyword>
<organism evidence="12 13">
    <name type="scientific">Alcaligenes phenolicus</name>
    <dbReference type="NCBI Taxonomy" id="232846"/>
    <lineage>
        <taxon>Bacteria</taxon>
        <taxon>Pseudomonadati</taxon>
        <taxon>Pseudomonadota</taxon>
        <taxon>Betaproteobacteria</taxon>
        <taxon>Burkholderiales</taxon>
        <taxon>Alcaligenaceae</taxon>
        <taxon>Alcaligenes</taxon>
    </lineage>
</organism>
<evidence type="ECO:0000259" key="10">
    <source>
        <dbReference type="Pfam" id="PF00724"/>
    </source>
</evidence>
<dbReference type="RefSeq" id="WP_051359156.1">
    <property type="nucleotide sequence ID" value="NZ_JBEUDR010000004.1"/>
</dbReference>
<keyword evidence="7" id="KW-0560">Oxidoreductase</keyword>
<evidence type="ECO:0000256" key="4">
    <source>
        <dbReference type="ARBA" id="ARBA00022630"/>
    </source>
</evidence>
<evidence type="ECO:0000313" key="12">
    <source>
        <dbReference type="EMBL" id="MES5325820.1"/>
    </source>
</evidence>
<gene>
    <name evidence="12" type="ORF">ABU900_15560</name>
</gene>
<feature type="domain" description="TMADH/DMDH/HD second alpha/beta" evidence="11">
    <location>
        <begin position="510"/>
        <end position="578"/>
    </location>
</feature>
<dbReference type="Pfam" id="PF22620">
    <property type="entry name" value="OYE-like_second_a-b"/>
    <property type="match status" value="1"/>
</dbReference>
<keyword evidence="6" id="KW-0479">Metal-binding</keyword>
<feature type="domain" description="NADH:flavin oxidoreductase/NADH oxidase N-terminal" evidence="10">
    <location>
        <begin position="15"/>
        <end position="339"/>
    </location>
</feature>